<proteinExistence type="predicted"/>
<comment type="caution">
    <text evidence="2">The sequence shown here is derived from an EMBL/GenBank/DDBJ whole genome shotgun (WGS) entry which is preliminary data.</text>
</comment>
<organism evidence="2 3">
    <name type="scientific">Orchesella dallaii</name>
    <dbReference type="NCBI Taxonomy" id="48710"/>
    <lineage>
        <taxon>Eukaryota</taxon>
        <taxon>Metazoa</taxon>
        <taxon>Ecdysozoa</taxon>
        <taxon>Arthropoda</taxon>
        <taxon>Hexapoda</taxon>
        <taxon>Collembola</taxon>
        <taxon>Entomobryomorpha</taxon>
        <taxon>Entomobryoidea</taxon>
        <taxon>Orchesellidae</taxon>
        <taxon>Orchesellinae</taxon>
        <taxon>Orchesella</taxon>
    </lineage>
</organism>
<accession>A0ABP1R9Q8</accession>
<name>A0ABP1R9Q8_9HEXA</name>
<evidence type="ECO:0000313" key="3">
    <source>
        <dbReference type="Proteomes" id="UP001642540"/>
    </source>
</evidence>
<dbReference type="InterPro" id="IPR032817">
    <property type="entry name" value="Mon2_C"/>
</dbReference>
<dbReference type="Pfam" id="PF16206">
    <property type="entry name" value="Mon2_C"/>
    <property type="match status" value="1"/>
</dbReference>
<evidence type="ECO:0000259" key="1">
    <source>
        <dbReference type="Pfam" id="PF16206"/>
    </source>
</evidence>
<reference evidence="2 3" key="1">
    <citation type="submission" date="2024-08" db="EMBL/GenBank/DDBJ databases">
        <authorList>
            <person name="Cucini C."/>
            <person name="Frati F."/>
        </authorList>
    </citation>
    <scope>NUCLEOTIDE SEQUENCE [LARGE SCALE GENOMIC DNA]</scope>
</reference>
<gene>
    <name evidence="2" type="ORF">ODALV1_LOCUS18731</name>
</gene>
<evidence type="ECO:0000313" key="2">
    <source>
        <dbReference type="EMBL" id="CAL8119807.1"/>
    </source>
</evidence>
<protein>
    <recommendedName>
        <fullName evidence="1">Mon2 C-terminal domain-containing protein</fullName>
    </recommendedName>
</protein>
<sequence length="81" mass="8855">MNFVLRAIASLIENLKAADPTRVAGGTWEHIIGIYPDLVEIVGLPGVDASISVALRDALMTYRDLPRRPTKANILSHIISF</sequence>
<keyword evidence="3" id="KW-1185">Reference proteome</keyword>
<dbReference type="EMBL" id="CAXLJM020000061">
    <property type="protein sequence ID" value="CAL8119807.1"/>
    <property type="molecule type" value="Genomic_DNA"/>
</dbReference>
<feature type="domain" description="Mon2 C-terminal" evidence="1">
    <location>
        <begin position="2"/>
        <end position="67"/>
    </location>
</feature>
<dbReference type="Proteomes" id="UP001642540">
    <property type="component" value="Unassembled WGS sequence"/>
</dbReference>